<feature type="transmembrane region" description="Helical" evidence="1">
    <location>
        <begin position="647"/>
        <end position="665"/>
    </location>
</feature>
<keyword evidence="1" id="KW-0812">Transmembrane</keyword>
<dbReference type="SUPFAM" id="SSF103473">
    <property type="entry name" value="MFS general substrate transporter"/>
    <property type="match status" value="1"/>
</dbReference>
<dbReference type="InterPro" id="IPR011701">
    <property type="entry name" value="MFS"/>
</dbReference>
<dbReference type="InterPro" id="IPR050327">
    <property type="entry name" value="Proton-linked_MCT"/>
</dbReference>
<evidence type="ECO:0000313" key="2">
    <source>
        <dbReference type="EMBL" id="GFY74712.1"/>
    </source>
</evidence>
<dbReference type="AlphaFoldDB" id="A0A8X6YMN5"/>
<feature type="transmembrane region" description="Helical" evidence="1">
    <location>
        <begin position="581"/>
        <end position="602"/>
    </location>
</feature>
<protein>
    <submittedName>
        <fullName evidence="2">Monocarboxylate transporter 9</fullName>
    </submittedName>
</protein>
<keyword evidence="3" id="KW-1185">Reference proteome</keyword>
<proteinExistence type="predicted"/>
<name>A0A8X6YMN5_9ARAC</name>
<reference evidence="2" key="1">
    <citation type="submission" date="2020-08" db="EMBL/GenBank/DDBJ databases">
        <title>Multicomponent nature underlies the extraordinary mechanical properties of spider dragline silk.</title>
        <authorList>
            <person name="Kono N."/>
            <person name="Nakamura H."/>
            <person name="Mori M."/>
            <person name="Yoshida Y."/>
            <person name="Ohtoshi R."/>
            <person name="Malay A.D."/>
            <person name="Moran D.A.P."/>
            <person name="Tomita M."/>
            <person name="Numata K."/>
            <person name="Arakawa K."/>
        </authorList>
    </citation>
    <scope>NUCLEOTIDE SEQUENCE</scope>
</reference>
<dbReference type="PANTHER" id="PTHR11360:SF303">
    <property type="entry name" value="MAJOR FACILITATOR SUPERFAMILY (MFS) PROFILE DOMAIN-CONTAINING PROTEIN"/>
    <property type="match status" value="1"/>
</dbReference>
<organism evidence="2 3">
    <name type="scientific">Trichonephila inaurata madagascariensis</name>
    <dbReference type="NCBI Taxonomy" id="2747483"/>
    <lineage>
        <taxon>Eukaryota</taxon>
        <taxon>Metazoa</taxon>
        <taxon>Ecdysozoa</taxon>
        <taxon>Arthropoda</taxon>
        <taxon>Chelicerata</taxon>
        <taxon>Arachnida</taxon>
        <taxon>Araneae</taxon>
        <taxon>Araneomorphae</taxon>
        <taxon>Entelegynae</taxon>
        <taxon>Araneoidea</taxon>
        <taxon>Nephilidae</taxon>
        <taxon>Trichonephila</taxon>
        <taxon>Trichonephila inaurata</taxon>
    </lineage>
</organism>
<feature type="transmembrane region" description="Helical" evidence="1">
    <location>
        <begin position="192"/>
        <end position="210"/>
    </location>
</feature>
<accession>A0A8X6YMN5</accession>
<feature type="transmembrane region" description="Helical" evidence="1">
    <location>
        <begin position="33"/>
        <end position="51"/>
    </location>
</feature>
<dbReference type="OrthoDB" id="6415945at2759"/>
<dbReference type="PANTHER" id="PTHR11360">
    <property type="entry name" value="MONOCARBOXYLATE TRANSPORTER"/>
    <property type="match status" value="1"/>
</dbReference>
<dbReference type="Gene3D" id="1.20.1250.20">
    <property type="entry name" value="MFS general substrate transporter like domains"/>
    <property type="match status" value="2"/>
</dbReference>
<sequence length="686" mass="76400">MEEEPCIEGGQKKVVVTKTRRIRIRMEGPDGGWAWVVAFSACIISFIMAGLGRMSGILYVAFIETFGVDRKAASTPFSVRSSTRNLLGPIVGILGQKYGVRMVTITGGILATFSAAVCFFSPDIIWITILWGVLNGIGTALTVTLPQVVIGQYFEKHATTASGLAFSGGCVGSFLFPVLLEQLLLSYGMQGTFLIVGAIIMHTIPAAMILRKPPWVKKANSEAENCMNNRKKSLKYQSKDKEENEKLYCNGVSGQETNSTKKEPDNFPDIQFLKQNKELLFEIFTAQIPGNNVYLEINRNEPAPSVDTYINELEDIYSCLQSSREKWRFYQNLKLSKIKLYCDMLDDKGDGKTTSKSQSFQLGKCLEFDTSDITKTNSVPDISRQMKEINQNSTLLKLKSLQNAQSDILSTLPQEKQADASKIFLELQKLYTAYTALNSSKKDISFKNQTSVLDEPSFPVDIVPGKDVEFHPNTFKGHINTAMKLYKKPLFLLICLCRAVHFITFIPVITAVVDFIMDKGLVEADGKYAIAALSLGDLLGRLCLGWITDRGYMSLAKYMLVVMVLQGISTASLAWMNTKTLLFTMLAVFGMLQGSLFVRHNVLVSKYMKSHEQSIAMGCMNFFSGLLGFALPAYIGYFRDTIGSYDYIMYINGAIGVFIGLLWALEPYFRKRSAERAKNENSPVAV</sequence>
<feature type="transmembrane region" description="Helical" evidence="1">
    <location>
        <begin position="528"/>
        <end position="548"/>
    </location>
</feature>
<dbReference type="EMBL" id="BMAV01020904">
    <property type="protein sequence ID" value="GFY74712.1"/>
    <property type="molecule type" value="Genomic_DNA"/>
</dbReference>
<dbReference type="InterPro" id="IPR036259">
    <property type="entry name" value="MFS_trans_sf"/>
</dbReference>
<feature type="transmembrane region" description="Helical" evidence="1">
    <location>
        <begin position="555"/>
        <end position="575"/>
    </location>
</feature>
<feature type="transmembrane region" description="Helical" evidence="1">
    <location>
        <begin position="490"/>
        <end position="516"/>
    </location>
</feature>
<dbReference type="Pfam" id="PF07690">
    <property type="entry name" value="MFS_1"/>
    <property type="match status" value="2"/>
</dbReference>
<dbReference type="GO" id="GO:0008028">
    <property type="term" value="F:monocarboxylic acid transmembrane transporter activity"/>
    <property type="evidence" value="ECO:0007669"/>
    <property type="project" value="TreeGrafter"/>
</dbReference>
<feature type="transmembrane region" description="Helical" evidence="1">
    <location>
        <begin position="614"/>
        <end position="635"/>
    </location>
</feature>
<evidence type="ECO:0000256" key="1">
    <source>
        <dbReference type="SAM" id="Phobius"/>
    </source>
</evidence>
<evidence type="ECO:0000313" key="3">
    <source>
        <dbReference type="Proteomes" id="UP000886998"/>
    </source>
</evidence>
<feature type="transmembrane region" description="Helical" evidence="1">
    <location>
        <begin position="128"/>
        <end position="149"/>
    </location>
</feature>
<keyword evidence="1" id="KW-1133">Transmembrane helix</keyword>
<feature type="transmembrane region" description="Helical" evidence="1">
    <location>
        <begin position="161"/>
        <end position="180"/>
    </location>
</feature>
<keyword evidence="1" id="KW-0472">Membrane</keyword>
<comment type="caution">
    <text evidence="2">The sequence shown here is derived from an EMBL/GenBank/DDBJ whole genome shotgun (WGS) entry which is preliminary data.</text>
</comment>
<dbReference type="Proteomes" id="UP000886998">
    <property type="component" value="Unassembled WGS sequence"/>
</dbReference>
<gene>
    <name evidence="2" type="primary">NCL1_14915</name>
    <name evidence="2" type="ORF">TNIN_322091</name>
</gene>
<feature type="transmembrane region" description="Helical" evidence="1">
    <location>
        <begin position="102"/>
        <end position="122"/>
    </location>
</feature>